<dbReference type="InterPro" id="IPR023342">
    <property type="entry name" value="APO_dom"/>
</dbReference>
<accession>A0ABD3AV68</accession>
<evidence type="ECO:0000313" key="3">
    <source>
        <dbReference type="Proteomes" id="UP001630127"/>
    </source>
</evidence>
<evidence type="ECO:0000259" key="1">
    <source>
        <dbReference type="PROSITE" id="PS51499"/>
    </source>
</evidence>
<sequence length="232" mass="26470">MACGSRSANSQFGTAVLWHTKMNIISPKLQLLNIKLQQSLSSLDSFELARSSVALKLQVKSQMQSQFQALMIRCDYPQNADLPRYYSKKEKKPFPVPILELRRAARERFKNRKGQPRRPIPPPKNGLVVKGLIPVAYSVLNARIRLIKNLKKLVKVVPVQGCKWCNEIHVGPVGHPFKSCKGPTASSRKGLHEWGNAVPEDILVQVEAYHLYDRLQKRITREERFSIPRILQ</sequence>
<dbReference type="AlphaFoldDB" id="A0ABD3AV68"/>
<proteinExistence type="predicted"/>
<feature type="domain" description="APO" evidence="1">
    <location>
        <begin position="161"/>
        <end position="232"/>
    </location>
</feature>
<keyword evidence="3" id="KW-1185">Reference proteome</keyword>
<dbReference type="PROSITE" id="PS51499">
    <property type="entry name" value="APO"/>
    <property type="match status" value="1"/>
</dbReference>
<name>A0ABD3AV68_9GENT</name>
<protein>
    <recommendedName>
        <fullName evidence="1">APO domain-containing protein</fullName>
    </recommendedName>
</protein>
<reference evidence="2 3" key="1">
    <citation type="submission" date="2024-11" db="EMBL/GenBank/DDBJ databases">
        <title>A near-complete genome assembly of Cinchona calisaya.</title>
        <authorList>
            <person name="Lian D.C."/>
            <person name="Zhao X.W."/>
            <person name="Wei L."/>
        </authorList>
    </citation>
    <scope>NUCLEOTIDE SEQUENCE [LARGE SCALE GENOMIC DNA]</scope>
    <source>
        <tissue evidence="2">Nenye</tissue>
    </source>
</reference>
<dbReference type="EMBL" id="JBJUIK010000002">
    <property type="protein sequence ID" value="KAL3535118.1"/>
    <property type="molecule type" value="Genomic_DNA"/>
</dbReference>
<organism evidence="2 3">
    <name type="scientific">Cinchona calisaya</name>
    <dbReference type="NCBI Taxonomy" id="153742"/>
    <lineage>
        <taxon>Eukaryota</taxon>
        <taxon>Viridiplantae</taxon>
        <taxon>Streptophyta</taxon>
        <taxon>Embryophyta</taxon>
        <taxon>Tracheophyta</taxon>
        <taxon>Spermatophyta</taxon>
        <taxon>Magnoliopsida</taxon>
        <taxon>eudicotyledons</taxon>
        <taxon>Gunneridae</taxon>
        <taxon>Pentapetalae</taxon>
        <taxon>asterids</taxon>
        <taxon>lamiids</taxon>
        <taxon>Gentianales</taxon>
        <taxon>Rubiaceae</taxon>
        <taxon>Cinchonoideae</taxon>
        <taxon>Cinchoneae</taxon>
        <taxon>Cinchona</taxon>
    </lineage>
</organism>
<dbReference type="Pfam" id="PF05634">
    <property type="entry name" value="APO_RNA-bind"/>
    <property type="match status" value="1"/>
</dbReference>
<comment type="caution">
    <text evidence="2">The sequence shown here is derived from an EMBL/GenBank/DDBJ whole genome shotgun (WGS) entry which is preliminary data.</text>
</comment>
<evidence type="ECO:0000313" key="2">
    <source>
        <dbReference type="EMBL" id="KAL3535118.1"/>
    </source>
</evidence>
<dbReference type="Proteomes" id="UP001630127">
    <property type="component" value="Unassembled WGS sequence"/>
</dbReference>
<gene>
    <name evidence="2" type="ORF">ACH5RR_003579</name>
</gene>